<dbReference type="Pfam" id="PF20801">
    <property type="entry name" value="MAML1_3_TAD2"/>
    <property type="match status" value="1"/>
</dbReference>
<dbReference type="Proteomes" id="UP000186698">
    <property type="component" value="Chromosome 1L"/>
</dbReference>
<evidence type="ECO:0000256" key="3">
    <source>
        <dbReference type="ARBA" id="ARBA00022976"/>
    </source>
</evidence>
<accession>A0A8J0TEA7</accession>
<feature type="region of interest" description="Disordered" evidence="8">
    <location>
        <begin position="26"/>
        <end position="63"/>
    </location>
</feature>
<proteinExistence type="inferred from homology"/>
<evidence type="ECO:0000313" key="11">
    <source>
        <dbReference type="RefSeq" id="XP_018087218.1"/>
    </source>
</evidence>
<dbReference type="GO" id="GO:0016607">
    <property type="term" value="C:nuclear speck"/>
    <property type="evidence" value="ECO:0007669"/>
    <property type="project" value="UniProtKB-SubCell"/>
</dbReference>
<dbReference type="InterPro" id="IPR048455">
    <property type="entry name" value="MAML1_3_TAD2"/>
</dbReference>
<dbReference type="GeneID" id="108699635"/>
<feature type="compositionally biased region" description="Low complexity" evidence="8">
    <location>
        <begin position="148"/>
        <end position="162"/>
    </location>
</feature>
<evidence type="ECO:0000256" key="4">
    <source>
        <dbReference type="ARBA" id="ARBA00023015"/>
    </source>
</evidence>
<feature type="region of interest" description="Disordered" evidence="8">
    <location>
        <begin position="77"/>
        <end position="273"/>
    </location>
</feature>
<organism evidence="10 11">
    <name type="scientific">Xenopus laevis</name>
    <name type="common">African clawed frog</name>
    <dbReference type="NCBI Taxonomy" id="8355"/>
    <lineage>
        <taxon>Eukaryota</taxon>
        <taxon>Metazoa</taxon>
        <taxon>Chordata</taxon>
        <taxon>Craniata</taxon>
        <taxon>Vertebrata</taxon>
        <taxon>Euteleostomi</taxon>
        <taxon>Amphibia</taxon>
        <taxon>Batrachia</taxon>
        <taxon>Anura</taxon>
        <taxon>Pipoidea</taxon>
        <taxon>Pipidae</taxon>
        <taxon>Xenopodinae</taxon>
        <taxon>Xenopus</taxon>
        <taxon>Xenopus</taxon>
    </lineage>
</organism>
<dbReference type="GO" id="GO:0003713">
    <property type="term" value="F:transcription coactivator activity"/>
    <property type="evidence" value="ECO:0000318"/>
    <property type="project" value="GO_Central"/>
</dbReference>
<dbReference type="InterPro" id="IPR019082">
    <property type="entry name" value="Mastermind-like_N"/>
</dbReference>
<dbReference type="SMART" id="SM01275">
    <property type="entry name" value="MamL-1"/>
    <property type="match status" value="1"/>
</dbReference>
<feature type="region of interest" description="Disordered" evidence="8">
    <location>
        <begin position="353"/>
        <end position="533"/>
    </location>
</feature>
<evidence type="ECO:0000256" key="8">
    <source>
        <dbReference type="SAM" id="MobiDB-lite"/>
    </source>
</evidence>
<keyword evidence="7" id="KW-0539">Nucleus</keyword>
<dbReference type="PANTHER" id="PTHR15692:SF8">
    <property type="entry name" value="MASTERMIND-LIKE PROTEIN 3"/>
    <property type="match status" value="1"/>
</dbReference>
<dbReference type="CTD" id="108699635"/>
<gene>
    <name evidence="11" type="primary">LOC108699635</name>
</gene>
<feature type="compositionally biased region" description="Low complexity" evidence="8">
    <location>
        <begin position="435"/>
        <end position="503"/>
    </location>
</feature>
<dbReference type="InterPro" id="IPR046370">
    <property type="entry name" value="MAML_N_sf"/>
</dbReference>
<comment type="subcellular location">
    <subcellularLocation>
        <location evidence="1">Nucleus speckle</location>
    </subcellularLocation>
</comment>
<evidence type="ECO:0000313" key="10">
    <source>
        <dbReference type="Proteomes" id="UP000186698"/>
    </source>
</evidence>
<keyword evidence="6" id="KW-0804">Transcription</keyword>
<reference evidence="11" key="1">
    <citation type="submission" date="2025-08" db="UniProtKB">
        <authorList>
            <consortium name="RefSeq"/>
        </authorList>
    </citation>
    <scope>IDENTIFICATION</scope>
    <source>
        <strain evidence="11">J_2021</strain>
        <tissue evidence="11">Erythrocytes</tissue>
    </source>
</reference>
<feature type="compositionally biased region" description="Basic and acidic residues" evidence="8">
    <location>
        <begin position="261"/>
        <end position="272"/>
    </location>
</feature>
<dbReference type="InterPro" id="IPR046369">
    <property type="entry name" value="MAML1-3"/>
</dbReference>
<dbReference type="GO" id="GO:0005654">
    <property type="term" value="C:nucleoplasm"/>
    <property type="evidence" value="ECO:0000318"/>
    <property type="project" value="GO_Central"/>
</dbReference>
<evidence type="ECO:0000256" key="5">
    <source>
        <dbReference type="ARBA" id="ARBA00023159"/>
    </source>
</evidence>
<name>A0A8J0TEA7_XENLA</name>
<dbReference type="KEGG" id="xla:108699635"/>
<evidence type="ECO:0000256" key="6">
    <source>
        <dbReference type="ARBA" id="ARBA00023163"/>
    </source>
</evidence>
<feature type="compositionally biased region" description="Polar residues" evidence="8">
    <location>
        <begin position="45"/>
        <end position="60"/>
    </location>
</feature>
<evidence type="ECO:0000259" key="9">
    <source>
        <dbReference type="SMART" id="SM01275"/>
    </source>
</evidence>
<feature type="compositionally biased region" description="Polar residues" evidence="8">
    <location>
        <begin position="194"/>
        <end position="203"/>
    </location>
</feature>
<keyword evidence="3" id="KW-0914">Notch signaling pathway</keyword>
<feature type="region of interest" description="Disordered" evidence="8">
    <location>
        <begin position="734"/>
        <end position="764"/>
    </location>
</feature>
<sequence>MGDFAAPAASNGSSLCISTALGSGSAGSIGGVGSHNSNNPPPSTIGPSAANNGSSTSIPKHSTVVERLRQRIEGCRRHHVSCESRYQQTHAEQLDMERRDTVNLYQRSLEQRSKKSSGGSHGGASAGTATGSASGGAGGNKHHHQHHQQQQVKQQVKQQQQQDAEPAGSTAEQRNHTLIMLQEAVQRKLEGARSPQNGEQQNGICDGRFSPSAKRRRKEVPGMDTLNNLSNMPLPSVSPLHQLDIKPHIQNSGINSGGLEDISKNGGQHDIKLAVNGSSDLEESLNILQSKDMKQEPLDDASVIDTSETSLSNQNKLFSDINLNDQEWQELIDELANTVPEDDIQDLFNEDFEEKKELDFPRPSAQTPLPQEIASVKSDPSHSPFPSVSIGSPQVRPSSSGPSFSNVSSVSSIPSVSSAPSTLMLAGSPASYVVQSPQTPTQPHTPGQPSSRSGNGYAMNSSSNSGSGSVNLPSADLSPAEQLKQMAAQQQQRAKLIQQKQQQHTNQPSNWSPVRPPSSPYGGAYGTEKPNSPMMYPQVFNNQPPIVSSMANNPPKTTMNNYLPQSHMNMANQQTNNLGTNSIGKPSNMLSYGNTKPLSHFSAEMSQRMTPPLAGQNKTSLIPYIQQQQPMQQQMSHLSEEQKRLLIMKQKGLMNQSMGYPSLSAHAQEQNAIGMSRPSGPMQQSAATPGGPGFMPNQPQAAMMKQMLIEQRAQLIEQQKQQFLREQRQQQILAEQQQMQQPHMNRQHLQQQQQQQQQQRNPYTVQQVNQFQGDIARNQAALQNIRTSRMMAQNAGMMPMVPSQNPGAVAASSLQPEMGMAPYSNTSNNQPAMYNMNTGVNQMMQHPNQNSINMGHSAMQGPRQPSSGQPLGLVGGFGQNILVNPVMSQQHQQMKGPVGQPMNRSQAPRLQNMMTSLPQGAQGWAQRGLQGMSVRTSGDIGAYNNGSIYPMQTGQPRMPKQHFQQGHTQSVVDSSGTVRALNPAMGRQMMQSLPGQQLNNQPRQIMPGMNSVVPSMPSFNPSPSQQMPGVGFSQNNQGQVYDRNPSQDIGYSYTDVGAGSFPGIADGVDLVDSIINRAPGDEWMQELDELFGNP</sequence>
<dbReference type="RefSeq" id="XP_018087218.1">
    <property type="nucleotide sequence ID" value="XM_018231729.2"/>
</dbReference>
<dbReference type="OrthoDB" id="5982619at2759"/>
<feature type="domain" description="Neurogenic mastermind-like N-terminal" evidence="9">
    <location>
        <begin position="59"/>
        <end position="118"/>
    </location>
</feature>
<evidence type="ECO:0000256" key="7">
    <source>
        <dbReference type="ARBA" id="ARBA00023242"/>
    </source>
</evidence>
<keyword evidence="10" id="KW-1185">Reference proteome</keyword>
<protein>
    <submittedName>
        <fullName evidence="11">Mastermind-like protein 3 isoform X1</fullName>
    </submittedName>
</protein>
<dbReference type="AlphaFoldDB" id="A0A8J0TEA7"/>
<dbReference type="PANTHER" id="PTHR15692">
    <property type="entry name" value="MASTERMIND-LIKE"/>
    <property type="match status" value="1"/>
</dbReference>
<evidence type="ECO:0000256" key="1">
    <source>
        <dbReference type="ARBA" id="ARBA00004324"/>
    </source>
</evidence>
<dbReference type="Gene3D" id="6.10.250.970">
    <property type="match status" value="1"/>
</dbReference>
<feature type="compositionally biased region" description="Basic and acidic residues" evidence="8">
    <location>
        <begin position="92"/>
        <end position="101"/>
    </location>
</feature>
<keyword evidence="4" id="KW-0805">Transcription regulation</keyword>
<keyword evidence="5" id="KW-0010">Activator</keyword>
<comment type="similarity">
    <text evidence="2">Belongs to the mastermind family.</text>
</comment>
<dbReference type="Pfam" id="PF09596">
    <property type="entry name" value="MamL-1"/>
    <property type="match status" value="1"/>
</dbReference>
<dbReference type="GO" id="GO:0007221">
    <property type="term" value="P:positive regulation of transcription of Notch receptor target"/>
    <property type="evidence" value="ECO:0000318"/>
    <property type="project" value="GO_Central"/>
</dbReference>
<feature type="compositionally biased region" description="Low complexity" evidence="8">
    <location>
        <begin position="395"/>
        <end position="421"/>
    </location>
</feature>
<evidence type="ECO:0000256" key="2">
    <source>
        <dbReference type="ARBA" id="ARBA00008081"/>
    </source>
</evidence>